<feature type="compositionally biased region" description="Basic and acidic residues" evidence="6">
    <location>
        <begin position="172"/>
        <end position="203"/>
    </location>
</feature>
<evidence type="ECO:0000256" key="3">
    <source>
        <dbReference type="ARBA" id="ARBA00022741"/>
    </source>
</evidence>
<feature type="region of interest" description="Disordered" evidence="6">
    <location>
        <begin position="1"/>
        <end position="65"/>
    </location>
</feature>
<evidence type="ECO:0000313" key="9">
    <source>
        <dbReference type="Proteomes" id="UP001516023"/>
    </source>
</evidence>
<organism evidence="8 9">
    <name type="scientific">Cyclotella cryptica</name>
    <dbReference type="NCBI Taxonomy" id="29204"/>
    <lineage>
        <taxon>Eukaryota</taxon>
        <taxon>Sar</taxon>
        <taxon>Stramenopiles</taxon>
        <taxon>Ochrophyta</taxon>
        <taxon>Bacillariophyta</taxon>
        <taxon>Coscinodiscophyceae</taxon>
        <taxon>Thalassiosirophycidae</taxon>
        <taxon>Stephanodiscales</taxon>
        <taxon>Stephanodiscaceae</taxon>
        <taxon>Cyclotella</taxon>
    </lineage>
</organism>
<evidence type="ECO:0000256" key="6">
    <source>
        <dbReference type="SAM" id="MobiDB-lite"/>
    </source>
</evidence>
<name>A0ABD3R077_9STRA</name>
<protein>
    <recommendedName>
        <fullName evidence="7">Protein kinase domain-containing protein</fullName>
    </recommendedName>
</protein>
<dbReference type="GO" id="GO:0005524">
    <property type="term" value="F:ATP binding"/>
    <property type="evidence" value="ECO:0007669"/>
    <property type="project" value="UniProtKB-KW"/>
</dbReference>
<accession>A0ABD3R077</accession>
<dbReference type="Pfam" id="PF00069">
    <property type="entry name" value="Pkinase"/>
    <property type="match status" value="1"/>
</dbReference>
<keyword evidence="4" id="KW-0418">Kinase</keyword>
<dbReference type="SUPFAM" id="SSF56112">
    <property type="entry name" value="Protein kinase-like (PK-like)"/>
    <property type="match status" value="1"/>
</dbReference>
<dbReference type="EMBL" id="JABMIG020000001">
    <property type="protein sequence ID" value="KAL3805894.1"/>
    <property type="molecule type" value="Genomic_DNA"/>
</dbReference>
<dbReference type="InterPro" id="IPR008271">
    <property type="entry name" value="Ser/Thr_kinase_AS"/>
</dbReference>
<dbReference type="SMART" id="SM00220">
    <property type="entry name" value="S_TKc"/>
    <property type="match status" value="1"/>
</dbReference>
<feature type="region of interest" description="Disordered" evidence="6">
    <location>
        <begin position="94"/>
        <end position="203"/>
    </location>
</feature>
<proteinExistence type="predicted"/>
<feature type="compositionally biased region" description="Basic and acidic residues" evidence="6">
    <location>
        <begin position="330"/>
        <end position="344"/>
    </location>
</feature>
<feature type="compositionally biased region" description="Basic and acidic residues" evidence="6">
    <location>
        <begin position="128"/>
        <end position="150"/>
    </location>
</feature>
<dbReference type="PANTHER" id="PTHR24058:SF103">
    <property type="entry name" value="SERINE_THREONINE-PROTEIN KINASE PRP4 HOMOLOG"/>
    <property type="match status" value="1"/>
</dbReference>
<keyword evidence="5" id="KW-0067">ATP-binding</keyword>
<evidence type="ECO:0000256" key="5">
    <source>
        <dbReference type="ARBA" id="ARBA00022840"/>
    </source>
</evidence>
<dbReference type="Proteomes" id="UP001516023">
    <property type="component" value="Unassembled WGS sequence"/>
</dbReference>
<sequence>MSSAGRGRGRGSTLPAWMTHGERAPGDPGSRDRDPRDAFDRDRDRDSRDRRGEREQGAFGRGLGFVPERVERWDRDRGMGRGDVNFVRGETLLDRDHDRRDVREGEMAPAGGRGRGRGRGGNINRPAWMDHESGPAGREFEDKKEEKQNDTMELLLAQARQVQQEQIQKQRRQLEKEEERAEKRSGNDRKEAEKKQREQEELLKQQKLEEARIKAEQEQKALELQREQEEQRQLLALMGEEDKMEEDDAINDKKRLNDEERDLFEFETEEEREERLARKRREERRKKLKVLESNDSVGQVVDVPRNSAGVIASEMENAIPSTGANQSSRLQDHHAANEQPDRVLEKNVATADKSDDDSFDIFSAENPTPIPTQSKNASTRNTNVVRSSIAQECDDAEGYYKASIGEIITLPKQHRTDKIYNEVESGDDRFARFRVLGIIGKGVFSTVVKVVEDTNISNNSNDDNNIAGREMAMKIIRNNEVMAKAAAKEMRILRMLCRPREKNKRKEEGKSDTNGGEEEDLDEKERRERENHNIVRLLEVDSTMAWGDASLAIPPPEFRSHCVFLFEFLPYNLREVLSKFGKNVGITLTAVRSYARQLLSALGHLEKHRIVHADLKPDNILVSANFSTVKLADFGSAFFETDHDNDPTPYLVSRFYRPPEVILGLEYDRMVDLWSTSVTLAELFTGSVLFPGSSNNDILSKFMDALGPFSHKMVRRHAASYAKMGLTPHFEVGITGGTYRFRKQDVDRVSGQPVVRMTTVLSAKADARLAQVLLRASKVGSGSASERVEVLKFADFLNRCLALDPARRLSVRDALRHEFFMKKKKKDATKD</sequence>
<dbReference type="InterPro" id="IPR011009">
    <property type="entry name" value="Kinase-like_dom_sf"/>
</dbReference>
<feature type="region of interest" description="Disordered" evidence="6">
    <location>
        <begin position="237"/>
        <end position="256"/>
    </location>
</feature>
<evidence type="ECO:0000259" key="7">
    <source>
        <dbReference type="PROSITE" id="PS50011"/>
    </source>
</evidence>
<keyword evidence="3" id="KW-0547">Nucleotide-binding</keyword>
<feature type="compositionally biased region" description="Low complexity" evidence="6">
    <location>
        <begin position="153"/>
        <end position="167"/>
    </location>
</feature>
<dbReference type="Gene3D" id="1.10.510.10">
    <property type="entry name" value="Transferase(Phosphotransferase) domain 1"/>
    <property type="match status" value="1"/>
</dbReference>
<evidence type="ECO:0000313" key="8">
    <source>
        <dbReference type="EMBL" id="KAL3805894.1"/>
    </source>
</evidence>
<evidence type="ECO:0000256" key="1">
    <source>
        <dbReference type="ARBA" id="ARBA00022527"/>
    </source>
</evidence>
<keyword evidence="2" id="KW-0808">Transferase</keyword>
<keyword evidence="1" id="KW-0723">Serine/threonine-protein kinase</keyword>
<dbReference type="Gene3D" id="3.30.200.20">
    <property type="entry name" value="Phosphorylase Kinase, domain 1"/>
    <property type="match status" value="1"/>
</dbReference>
<dbReference type="GO" id="GO:0004674">
    <property type="term" value="F:protein serine/threonine kinase activity"/>
    <property type="evidence" value="ECO:0007669"/>
    <property type="project" value="UniProtKB-KW"/>
</dbReference>
<feature type="compositionally biased region" description="Basic and acidic residues" evidence="6">
    <location>
        <begin position="94"/>
        <end position="106"/>
    </location>
</feature>
<evidence type="ECO:0000256" key="2">
    <source>
        <dbReference type="ARBA" id="ARBA00022679"/>
    </source>
</evidence>
<feature type="compositionally biased region" description="Basic and acidic residues" evidence="6">
    <location>
        <begin position="501"/>
        <end position="511"/>
    </location>
</feature>
<reference evidence="8 9" key="1">
    <citation type="journal article" date="2020" name="G3 (Bethesda)">
        <title>Improved Reference Genome for Cyclotella cryptica CCMP332, a Model for Cell Wall Morphogenesis, Salinity Adaptation, and Lipid Production in Diatoms (Bacillariophyta).</title>
        <authorList>
            <person name="Roberts W.R."/>
            <person name="Downey K.M."/>
            <person name="Ruck E.C."/>
            <person name="Traller J.C."/>
            <person name="Alverson A.J."/>
        </authorList>
    </citation>
    <scope>NUCLEOTIDE SEQUENCE [LARGE SCALE GENOMIC DNA]</scope>
    <source>
        <strain evidence="8 9">CCMP332</strain>
    </source>
</reference>
<evidence type="ECO:0000256" key="4">
    <source>
        <dbReference type="ARBA" id="ARBA00022777"/>
    </source>
</evidence>
<feature type="domain" description="Protein kinase" evidence="7">
    <location>
        <begin position="433"/>
        <end position="820"/>
    </location>
</feature>
<dbReference type="PROSITE" id="PS50011">
    <property type="entry name" value="PROTEIN_KINASE_DOM"/>
    <property type="match status" value="1"/>
</dbReference>
<dbReference type="PANTHER" id="PTHR24058">
    <property type="entry name" value="DUAL SPECIFICITY PROTEIN KINASE"/>
    <property type="match status" value="1"/>
</dbReference>
<gene>
    <name evidence="8" type="ORF">HJC23_007855</name>
</gene>
<dbReference type="InterPro" id="IPR050494">
    <property type="entry name" value="Ser_Thr_dual-spec_kinase"/>
</dbReference>
<feature type="region of interest" description="Disordered" evidence="6">
    <location>
        <begin position="501"/>
        <end position="527"/>
    </location>
</feature>
<dbReference type="InterPro" id="IPR000719">
    <property type="entry name" value="Prot_kinase_dom"/>
</dbReference>
<feature type="compositionally biased region" description="Basic and acidic residues" evidence="6">
    <location>
        <begin position="20"/>
        <end position="56"/>
    </location>
</feature>
<dbReference type="PROSITE" id="PS00108">
    <property type="entry name" value="PROTEIN_KINASE_ST"/>
    <property type="match status" value="1"/>
</dbReference>
<keyword evidence="9" id="KW-1185">Reference proteome</keyword>
<dbReference type="AlphaFoldDB" id="A0ABD3R077"/>
<feature type="region of interest" description="Disordered" evidence="6">
    <location>
        <begin position="321"/>
        <end position="344"/>
    </location>
</feature>
<comment type="caution">
    <text evidence="8">The sequence shown here is derived from an EMBL/GenBank/DDBJ whole genome shotgun (WGS) entry which is preliminary data.</text>
</comment>